<gene>
    <name evidence="1" type="ORF">LMG29542_07553</name>
</gene>
<evidence type="ECO:0000313" key="2">
    <source>
        <dbReference type="Proteomes" id="UP000494363"/>
    </source>
</evidence>
<proteinExistence type="predicted"/>
<dbReference type="AlphaFoldDB" id="A0A6J5F573"/>
<dbReference type="EMBL" id="CADIKH010000094">
    <property type="protein sequence ID" value="CAB3774000.1"/>
    <property type="molecule type" value="Genomic_DNA"/>
</dbReference>
<reference evidence="1 2" key="1">
    <citation type="submission" date="2020-04" db="EMBL/GenBank/DDBJ databases">
        <authorList>
            <person name="De Canck E."/>
        </authorList>
    </citation>
    <scope>NUCLEOTIDE SEQUENCE [LARGE SCALE GENOMIC DNA]</scope>
    <source>
        <strain evidence="1 2">LMG 29542</strain>
    </source>
</reference>
<sequence>MIEKSTAIPMQNLSSLPSAHGISTGIAVQKQIPRRSKSLSEMDCSWDPAGSGLAIEGALQRFPKRSKSLCIAGNREVGLRMSPSLERPQVLGKNCSPAGVVNGFLKKAALDLMMRENGLYISRHSDLEAIEAQRLPTVKDLARVCKTLMTAESPERLDIAAALLPSIRARLLEHIEADAPNESLMGKLKVFGKNYCSVLGGRDLAIDDIMATVNAYFIDRIGRDSALKDSNIAAAALTAVLMLVPTIGKDLPVLVGAIREKRYRDAVMPALSIAAVAAMTLNPTAAAAGWDRASAIAAAAGNALMMTHLPGILQHAYEWSSLKRTSFEPETNPFTEYATNHGLVDQGFHTMLDFLHEFGAQAGFFVLNLKNAIGLADSARNPAVFPILATLLGSFVVDSLRGDQPFSDFAAGREALADSVHESTENHDVRGQAAMYFLQQKISETYGSDYASLMSPELKSSVGRHACRQLGGNTLSDAAEKEFIKALLGRFVTSKQSRDAVHVAVDRIYRFDNFDPAANAGDDRLMTEILRFVQQQRNKDKAFLGSARGITQADHVYRNVIAHAIKCVVFEELAR</sequence>
<name>A0A6J5F573_9BURK</name>
<evidence type="ECO:0000313" key="1">
    <source>
        <dbReference type="EMBL" id="CAB3774000.1"/>
    </source>
</evidence>
<organism evidence="1 2">
    <name type="scientific">Paraburkholderia humisilvae</name>
    <dbReference type="NCBI Taxonomy" id="627669"/>
    <lineage>
        <taxon>Bacteria</taxon>
        <taxon>Pseudomonadati</taxon>
        <taxon>Pseudomonadota</taxon>
        <taxon>Betaproteobacteria</taxon>
        <taxon>Burkholderiales</taxon>
        <taxon>Burkholderiaceae</taxon>
        <taxon>Paraburkholderia</taxon>
    </lineage>
</organism>
<accession>A0A6J5F573</accession>
<dbReference type="RefSeq" id="WP_217478115.1">
    <property type="nucleotide sequence ID" value="NZ_CADIKH010000094.1"/>
</dbReference>
<dbReference type="Proteomes" id="UP000494363">
    <property type="component" value="Unassembled WGS sequence"/>
</dbReference>
<protein>
    <submittedName>
        <fullName evidence="1">Uncharacterized protein</fullName>
    </submittedName>
</protein>
<keyword evidence="2" id="KW-1185">Reference proteome</keyword>